<keyword evidence="2" id="KW-0479">Metal-binding</keyword>
<dbReference type="InterPro" id="IPR001279">
    <property type="entry name" value="Metallo-B-lactamas"/>
</dbReference>
<dbReference type="EMBL" id="FNNO01000004">
    <property type="protein sequence ID" value="SDW63168.1"/>
    <property type="molecule type" value="Genomic_DNA"/>
</dbReference>
<evidence type="ECO:0000256" key="1">
    <source>
        <dbReference type="ARBA" id="ARBA00007749"/>
    </source>
</evidence>
<dbReference type="Pfam" id="PF00753">
    <property type="entry name" value="Lactamase_B"/>
    <property type="match status" value="1"/>
</dbReference>
<dbReference type="PANTHER" id="PTHR42978">
    <property type="entry name" value="QUORUM-QUENCHING LACTONASE YTNP-RELATED-RELATED"/>
    <property type="match status" value="1"/>
</dbReference>
<evidence type="ECO:0000256" key="2">
    <source>
        <dbReference type="ARBA" id="ARBA00022723"/>
    </source>
</evidence>
<evidence type="ECO:0000256" key="3">
    <source>
        <dbReference type="ARBA" id="ARBA00022801"/>
    </source>
</evidence>
<dbReference type="Proteomes" id="UP000198711">
    <property type="component" value="Unassembled WGS sequence"/>
</dbReference>
<name>A0A8X8LAY4_9BACT</name>
<evidence type="ECO:0000256" key="4">
    <source>
        <dbReference type="ARBA" id="ARBA00022833"/>
    </source>
</evidence>
<organism evidence="6 7">
    <name type="scientific">Hydrobacter penzbergensis</name>
    <dbReference type="NCBI Taxonomy" id="1235997"/>
    <lineage>
        <taxon>Bacteria</taxon>
        <taxon>Pseudomonadati</taxon>
        <taxon>Bacteroidota</taxon>
        <taxon>Chitinophagia</taxon>
        <taxon>Chitinophagales</taxon>
        <taxon>Chitinophagaceae</taxon>
        <taxon>Hydrobacter</taxon>
    </lineage>
</organism>
<dbReference type="SUPFAM" id="SSF56281">
    <property type="entry name" value="Metallo-hydrolase/oxidoreductase"/>
    <property type="match status" value="1"/>
</dbReference>
<feature type="domain" description="Metallo-beta-lactamase" evidence="5">
    <location>
        <begin position="48"/>
        <end position="198"/>
    </location>
</feature>
<dbReference type="InterPro" id="IPR051013">
    <property type="entry name" value="MBL_superfamily_lactonases"/>
</dbReference>
<reference evidence="6 7" key="1">
    <citation type="submission" date="2016-10" db="EMBL/GenBank/DDBJ databases">
        <authorList>
            <person name="Varghese N."/>
            <person name="Submissions S."/>
        </authorList>
    </citation>
    <scope>NUCLEOTIDE SEQUENCE [LARGE SCALE GENOMIC DNA]</scope>
    <source>
        <strain evidence="6 7">DSM 25353</strain>
    </source>
</reference>
<protein>
    <submittedName>
        <fullName evidence="6">Metallo-beta-lactamase superfamily protein</fullName>
    </submittedName>
</protein>
<keyword evidence="3" id="KW-0378">Hydrolase</keyword>
<dbReference type="Gene3D" id="3.60.15.10">
    <property type="entry name" value="Ribonuclease Z/Hydroxyacylglutathione hydrolase-like"/>
    <property type="match status" value="1"/>
</dbReference>
<keyword evidence="4" id="KW-0862">Zinc</keyword>
<evidence type="ECO:0000313" key="7">
    <source>
        <dbReference type="Proteomes" id="UP000198711"/>
    </source>
</evidence>
<comment type="caution">
    <text evidence="6">The sequence shown here is derived from an EMBL/GenBank/DDBJ whole genome shotgun (WGS) entry which is preliminary data.</text>
</comment>
<dbReference type="InterPro" id="IPR036866">
    <property type="entry name" value="RibonucZ/Hydroxyglut_hydro"/>
</dbReference>
<dbReference type="GO" id="GO:0016787">
    <property type="term" value="F:hydrolase activity"/>
    <property type="evidence" value="ECO:0007669"/>
    <property type="project" value="UniProtKB-KW"/>
</dbReference>
<evidence type="ECO:0000259" key="5">
    <source>
        <dbReference type="Pfam" id="PF00753"/>
    </source>
</evidence>
<proteinExistence type="inferred from homology"/>
<comment type="similarity">
    <text evidence="1">Belongs to the metallo-beta-lactamase superfamily.</text>
</comment>
<gene>
    <name evidence="6" type="ORF">SAMN05444410_104158</name>
</gene>
<keyword evidence="7" id="KW-1185">Reference proteome</keyword>
<dbReference type="RefSeq" id="WP_257574762.1">
    <property type="nucleotide sequence ID" value="NZ_FNNO01000004.1"/>
</dbReference>
<dbReference type="AlphaFoldDB" id="A0A8X8LAY4"/>
<accession>A0A8X8LAY4</accession>
<dbReference type="GO" id="GO:0046872">
    <property type="term" value="F:metal ion binding"/>
    <property type="evidence" value="ECO:0007669"/>
    <property type="project" value="UniProtKB-KW"/>
</dbReference>
<evidence type="ECO:0000313" key="6">
    <source>
        <dbReference type="EMBL" id="SDW63168.1"/>
    </source>
</evidence>
<sequence>MSNPIQIVPLSEGAFTVDKTKVFNPFDPETEILNSRPVGSMLVEIQPFVVITNNDVILLDTGLGYNDADGKPQLHNNLLKAGINPTQVTKVLMSHLHKDHAGGITLTDDRTGERFISFPYATYYVQKREFDFAMEAGNASYISEDFSLLQDFSRVDWLTNDEGWIGDHIHYQLTGAHSKFHQVFSIISDRGTVFFGGDDAPQLQQMKNRFVAKYDYDGKKCMELRQQWWQEGQEKGWTFLFYHDIKTPVWGENN</sequence>
<dbReference type="PANTHER" id="PTHR42978:SF6">
    <property type="entry name" value="QUORUM-QUENCHING LACTONASE YTNP-RELATED"/>
    <property type="match status" value="1"/>
</dbReference>